<evidence type="ECO:0000313" key="6">
    <source>
        <dbReference type="Proteomes" id="UP000095284"/>
    </source>
</evidence>
<feature type="transmembrane region" description="Helical" evidence="2">
    <location>
        <begin position="357"/>
        <end position="378"/>
    </location>
</feature>
<feature type="transmembrane region" description="Helical" evidence="2">
    <location>
        <begin position="273"/>
        <end position="295"/>
    </location>
</feature>
<dbReference type="InterPro" id="IPR002656">
    <property type="entry name" value="Acyl_transf_3_dom"/>
</dbReference>
<feature type="transmembrane region" description="Helical" evidence="2">
    <location>
        <begin position="455"/>
        <end position="475"/>
    </location>
</feature>
<evidence type="ECO:0000313" key="7">
    <source>
        <dbReference type="WBParaSite" id="BXY_0399200.1"/>
    </source>
</evidence>
<feature type="transmembrane region" description="Helical" evidence="2">
    <location>
        <begin position="316"/>
        <end position="337"/>
    </location>
</feature>
<evidence type="ECO:0000256" key="1">
    <source>
        <dbReference type="SAM" id="MobiDB-lite"/>
    </source>
</evidence>
<dbReference type="Proteomes" id="UP000095284">
    <property type="component" value="Unplaced"/>
</dbReference>
<feature type="chain" id="PRO_5009304806" evidence="3">
    <location>
        <begin position="19"/>
        <end position="788"/>
    </location>
</feature>
<feature type="transmembrane region" description="Helical" evidence="2">
    <location>
        <begin position="575"/>
        <end position="595"/>
    </location>
</feature>
<evidence type="ECO:0000256" key="3">
    <source>
        <dbReference type="SAM" id="SignalP"/>
    </source>
</evidence>
<keyword evidence="2" id="KW-0472">Membrane</keyword>
<dbReference type="AlphaFoldDB" id="A0A1I7RTD7"/>
<keyword evidence="2" id="KW-1133">Transmembrane helix</keyword>
<feature type="transmembrane region" description="Helical" evidence="2">
    <location>
        <begin position="210"/>
        <end position="229"/>
    </location>
</feature>
<feature type="transmembrane region" description="Helical" evidence="2">
    <location>
        <begin position="646"/>
        <end position="668"/>
    </location>
</feature>
<feature type="region of interest" description="Disordered" evidence="1">
    <location>
        <begin position="690"/>
        <end position="788"/>
    </location>
</feature>
<keyword evidence="2" id="KW-0812">Transmembrane</keyword>
<feature type="transmembrane region" description="Helical" evidence="2">
    <location>
        <begin position="428"/>
        <end position="448"/>
    </location>
</feature>
<evidence type="ECO:0000259" key="5">
    <source>
        <dbReference type="Pfam" id="PF20146"/>
    </source>
</evidence>
<evidence type="ECO:0000256" key="2">
    <source>
        <dbReference type="SAM" id="Phobius"/>
    </source>
</evidence>
<dbReference type="PANTHER" id="PTHR11161:SF55">
    <property type="entry name" value="NOSE RESISTANT-TO-FLUOXETINE PROTEIN N-TERMINAL DOMAIN-CONTAINING PROTEIN"/>
    <property type="match status" value="1"/>
</dbReference>
<dbReference type="eggNOG" id="KOG3700">
    <property type="taxonomic scope" value="Eukaryota"/>
</dbReference>
<keyword evidence="3" id="KW-0732">Signal</keyword>
<feature type="signal peptide" evidence="3">
    <location>
        <begin position="1"/>
        <end position="18"/>
    </location>
</feature>
<feature type="transmembrane region" description="Helical" evidence="2">
    <location>
        <begin position="616"/>
        <end position="634"/>
    </location>
</feature>
<dbReference type="InterPro" id="IPR006621">
    <property type="entry name" value="Nose-resist-to-fluoxetine_N"/>
</dbReference>
<accession>A0A1I7RTD7</accession>
<dbReference type="InterPro" id="IPR052728">
    <property type="entry name" value="O2_lipid_transport_reg"/>
</dbReference>
<name>A0A1I7RTD7_BURXY</name>
<dbReference type="PANTHER" id="PTHR11161">
    <property type="entry name" value="O-ACYLTRANSFERASE"/>
    <property type="match status" value="1"/>
</dbReference>
<protein>
    <submittedName>
        <fullName evidence="7">Acyl_transf_3 domain-containing protein</fullName>
    </submittedName>
</protein>
<feature type="domain" description="Nose resistant-to-fluoxetine protein N-terminal" evidence="5">
    <location>
        <begin position="95"/>
        <end position="179"/>
    </location>
</feature>
<dbReference type="GO" id="GO:0016747">
    <property type="term" value="F:acyltransferase activity, transferring groups other than amino-acyl groups"/>
    <property type="evidence" value="ECO:0007669"/>
    <property type="project" value="InterPro"/>
</dbReference>
<dbReference type="Pfam" id="PF01757">
    <property type="entry name" value="Acyl_transf_3"/>
    <property type="match status" value="1"/>
</dbReference>
<dbReference type="Pfam" id="PF20146">
    <property type="entry name" value="NRF"/>
    <property type="match status" value="1"/>
</dbReference>
<organism evidence="6 7">
    <name type="scientific">Bursaphelenchus xylophilus</name>
    <name type="common">Pinewood nematode worm</name>
    <name type="synonym">Aphelenchoides xylophilus</name>
    <dbReference type="NCBI Taxonomy" id="6326"/>
    <lineage>
        <taxon>Eukaryota</taxon>
        <taxon>Metazoa</taxon>
        <taxon>Ecdysozoa</taxon>
        <taxon>Nematoda</taxon>
        <taxon>Chromadorea</taxon>
        <taxon>Rhabditida</taxon>
        <taxon>Tylenchina</taxon>
        <taxon>Tylenchomorpha</taxon>
        <taxon>Aphelenchoidea</taxon>
        <taxon>Aphelenchoididae</taxon>
        <taxon>Bursaphelenchus</taxon>
    </lineage>
</organism>
<feature type="transmembrane region" description="Helical" evidence="2">
    <location>
        <begin position="537"/>
        <end position="555"/>
    </location>
</feature>
<feature type="domain" description="Acyltransferase 3" evidence="4">
    <location>
        <begin position="270"/>
        <end position="662"/>
    </location>
</feature>
<reference evidence="7" key="1">
    <citation type="submission" date="2016-11" db="UniProtKB">
        <authorList>
            <consortium name="WormBaseParasite"/>
        </authorList>
    </citation>
    <scope>IDENTIFICATION</scope>
</reference>
<proteinExistence type="predicted"/>
<evidence type="ECO:0000259" key="4">
    <source>
        <dbReference type="Pfam" id="PF01757"/>
    </source>
</evidence>
<feature type="transmembrane region" description="Helical" evidence="2">
    <location>
        <begin position="508"/>
        <end position="525"/>
    </location>
</feature>
<dbReference type="WBParaSite" id="BXY_0399200.1">
    <property type="protein sequence ID" value="BXY_0399200.1"/>
    <property type="gene ID" value="BXY_0399200"/>
</dbReference>
<sequence>MSFSSLALLVILWQPVVSLDLRKFTDLEISRHEIWKENAEELYHSFNFTLIDLIQSLDANNSQISAECGADLWKIQLAIYHMVTGQQDDFILDMMSLIDAGGKPGAGLLQFNLHFEGYKGECEAVEHYFHERERPLKGQFLKLELSYLDANRTGRCANPQQNFLWDMCLPESCSRRDLTIAFGSSKTSFTHLCNVHLLNERTGNWNYQSYITLFYMTFLTGLVVIASVLDVTLSSESKEVGGAYFISSFSIFQNVSELLAVKKNKAGQINQLHGIRFLSMCWIIMGHSMSTSMLLSANLKDALEYIKKWTVMIPALSYYAVDTFFFQSGFLLAFLWFKGYDRNPKAATSVSSWVMFYVHRFFRLSPAYYIVIAFYTFVYSQSDLLVKSPLFLGTPATTLSSCPTQWHYNLLYVNNLVGVKNACYLISWYLATDMQLYIAAPVLILPYILSKPIGFFVSLLLLIGGTVFNFITVYLHRLPPYNFDYGWQDPESDWSRVAYETWMYNPPWMRAQPYIIGFILGYFMHDKLRIRLNKFSVFLGWFLIPVCVFAVSYPIRDWVAQQPMALLPRALYSALARYAWSYMIGWIVFSCYYGYGGPVNRFLNWPGWVPLGKLSYCAYLVHLFVVVHYLLLFHHKMVFLGLTQTFLLFTLPIITATYLLAIFWSAIFEIPIAKVEAYCIKLALRRPRNHPVAPPEEPQPARNGSVRHPPNGSVIHPSRTGSVPARNGSIIHPQSPKHSIRLNDKPTSSLIEQDPRKSVSGFDENKASFIASAPDVSEEETEGSSIRF</sequence>